<dbReference type="GO" id="GO:0005886">
    <property type="term" value="C:plasma membrane"/>
    <property type="evidence" value="ECO:0007669"/>
    <property type="project" value="UniProtKB-SubCell"/>
</dbReference>
<feature type="transmembrane region" description="Helical" evidence="7">
    <location>
        <begin position="76"/>
        <end position="96"/>
    </location>
</feature>
<dbReference type="AlphaFoldDB" id="A0A1H7SKC3"/>
<dbReference type="RefSeq" id="WP_075007406.1">
    <property type="nucleotide sequence ID" value="NZ_FOAP01000008.1"/>
</dbReference>
<dbReference type="GO" id="GO:0019646">
    <property type="term" value="P:aerobic electron transport chain"/>
    <property type="evidence" value="ECO:0007669"/>
    <property type="project" value="InterPro"/>
</dbReference>
<proteinExistence type="inferred from homology"/>
<name>A0A1H7SKC3_STIAU</name>
<dbReference type="PROSITE" id="PS50253">
    <property type="entry name" value="COX3"/>
    <property type="match status" value="1"/>
</dbReference>
<sequence>MSSAPAAHGAAPGPKFAEHFASLEVQNHAARLGMWLFLSTEILLFAGLFVCYACYRYLYPEAFALASRHLDLTLGTVNTVVLITSSLTAALAVHYAKEGKNNLVAVMVGLTLLMAVGFLVIKGFEYSHKFHEGTLPGKHYHYAGLQIPGAPMYFTIYFLTTGLHALHVTIGMGVLSWMGLRALTQKSFGPDNYTGMELASMYWHLVDLVWIFLFPMLYLV</sequence>
<keyword evidence="3 6" id="KW-0812">Transmembrane</keyword>
<organism evidence="9 10">
    <name type="scientific">Stigmatella aurantiaca</name>
    <dbReference type="NCBI Taxonomy" id="41"/>
    <lineage>
        <taxon>Bacteria</taxon>
        <taxon>Pseudomonadati</taxon>
        <taxon>Myxococcota</taxon>
        <taxon>Myxococcia</taxon>
        <taxon>Myxococcales</taxon>
        <taxon>Cystobacterineae</taxon>
        <taxon>Archangiaceae</taxon>
        <taxon>Stigmatella</taxon>
    </lineage>
</organism>
<feature type="transmembrane region" description="Helical" evidence="7">
    <location>
        <begin position="156"/>
        <end position="180"/>
    </location>
</feature>
<keyword evidence="5 7" id="KW-0472">Membrane</keyword>
<evidence type="ECO:0000256" key="2">
    <source>
        <dbReference type="ARBA" id="ARBA00010581"/>
    </source>
</evidence>
<feature type="domain" description="Heme-copper oxidase subunit III family profile" evidence="8">
    <location>
        <begin position="31"/>
        <end position="220"/>
    </location>
</feature>
<dbReference type="InterPro" id="IPR013833">
    <property type="entry name" value="Cyt_c_oxidase_su3_a-hlx"/>
</dbReference>
<gene>
    <name evidence="9" type="ORF">SAMN05444354_1088</name>
</gene>
<dbReference type="CDD" id="cd02862">
    <property type="entry name" value="NorE_like"/>
    <property type="match status" value="1"/>
</dbReference>
<evidence type="ECO:0000313" key="10">
    <source>
        <dbReference type="Proteomes" id="UP000182719"/>
    </source>
</evidence>
<protein>
    <submittedName>
        <fullName evidence="9">Cytochrome c oxidase subunit 3</fullName>
    </submittedName>
</protein>
<evidence type="ECO:0000256" key="1">
    <source>
        <dbReference type="ARBA" id="ARBA00004141"/>
    </source>
</evidence>
<dbReference type="PANTHER" id="PTHR11403">
    <property type="entry name" value="CYTOCHROME C OXIDASE SUBUNIT III"/>
    <property type="match status" value="1"/>
</dbReference>
<evidence type="ECO:0000313" key="9">
    <source>
        <dbReference type="EMBL" id="SEL72576.1"/>
    </source>
</evidence>
<reference evidence="10" key="1">
    <citation type="submission" date="2016-10" db="EMBL/GenBank/DDBJ databases">
        <authorList>
            <person name="Varghese N."/>
            <person name="Submissions S."/>
        </authorList>
    </citation>
    <scope>NUCLEOTIDE SEQUENCE [LARGE SCALE GENOMIC DNA]</scope>
    <source>
        <strain evidence="10">DSM 17044</strain>
    </source>
</reference>
<evidence type="ECO:0000256" key="4">
    <source>
        <dbReference type="ARBA" id="ARBA00022989"/>
    </source>
</evidence>
<dbReference type="GO" id="GO:0004129">
    <property type="term" value="F:cytochrome-c oxidase activity"/>
    <property type="evidence" value="ECO:0007669"/>
    <property type="project" value="InterPro"/>
</dbReference>
<comment type="subcellular location">
    <subcellularLocation>
        <location evidence="6">Cell membrane</location>
        <topology evidence="6">Multi-pass membrane protein</topology>
    </subcellularLocation>
    <subcellularLocation>
        <location evidence="1">Membrane</location>
        <topology evidence="1">Multi-pass membrane protein</topology>
    </subcellularLocation>
</comment>
<dbReference type="SUPFAM" id="SSF81452">
    <property type="entry name" value="Cytochrome c oxidase subunit III-like"/>
    <property type="match status" value="1"/>
</dbReference>
<evidence type="ECO:0000256" key="6">
    <source>
        <dbReference type="RuleBase" id="RU003376"/>
    </source>
</evidence>
<dbReference type="Proteomes" id="UP000182719">
    <property type="component" value="Unassembled WGS sequence"/>
</dbReference>
<feature type="transmembrane region" description="Helical" evidence="7">
    <location>
        <begin position="102"/>
        <end position="121"/>
    </location>
</feature>
<dbReference type="OrthoDB" id="9810850at2"/>
<accession>A0A1H7SKC3</accession>
<dbReference type="EMBL" id="FOAP01000008">
    <property type="protein sequence ID" value="SEL72576.1"/>
    <property type="molecule type" value="Genomic_DNA"/>
</dbReference>
<dbReference type="InterPro" id="IPR035973">
    <property type="entry name" value="Cyt_c_oxidase_su3-like_sf"/>
</dbReference>
<keyword evidence="4 7" id="KW-1133">Transmembrane helix</keyword>
<feature type="transmembrane region" description="Helical" evidence="7">
    <location>
        <begin position="200"/>
        <end position="219"/>
    </location>
</feature>
<dbReference type="Pfam" id="PF00510">
    <property type="entry name" value="COX3"/>
    <property type="match status" value="1"/>
</dbReference>
<evidence type="ECO:0000256" key="5">
    <source>
        <dbReference type="ARBA" id="ARBA00023136"/>
    </source>
</evidence>
<feature type="transmembrane region" description="Helical" evidence="7">
    <location>
        <begin position="32"/>
        <end position="55"/>
    </location>
</feature>
<dbReference type="PANTHER" id="PTHR11403:SF6">
    <property type="entry name" value="NITRIC OXIDE REDUCTASE SUBUNIT E"/>
    <property type="match status" value="1"/>
</dbReference>
<dbReference type="Gene3D" id="1.20.120.80">
    <property type="entry name" value="Cytochrome c oxidase, subunit III, four-helix bundle"/>
    <property type="match status" value="1"/>
</dbReference>
<keyword evidence="10" id="KW-1185">Reference proteome</keyword>
<dbReference type="InterPro" id="IPR000298">
    <property type="entry name" value="Cyt_c_oxidase-like_su3"/>
</dbReference>
<dbReference type="InterPro" id="IPR024791">
    <property type="entry name" value="Cyt_c/ubiquinol_Oxase_su3"/>
</dbReference>
<comment type="similarity">
    <text evidence="2 6">Belongs to the cytochrome c oxidase subunit 3 family.</text>
</comment>
<evidence type="ECO:0000256" key="7">
    <source>
        <dbReference type="SAM" id="Phobius"/>
    </source>
</evidence>
<evidence type="ECO:0000259" key="8">
    <source>
        <dbReference type="PROSITE" id="PS50253"/>
    </source>
</evidence>
<evidence type="ECO:0000256" key="3">
    <source>
        <dbReference type="ARBA" id="ARBA00022692"/>
    </source>
</evidence>